<evidence type="ECO:0000256" key="4">
    <source>
        <dbReference type="ARBA" id="ARBA00023316"/>
    </source>
</evidence>
<evidence type="ECO:0000256" key="2">
    <source>
        <dbReference type="ARBA" id="ARBA00022801"/>
    </source>
</evidence>
<dbReference type="Pfam" id="PF00150">
    <property type="entry name" value="Cellulase"/>
    <property type="match status" value="1"/>
</dbReference>
<dbReference type="eggNOG" id="ENOG502QVVM">
    <property type="taxonomic scope" value="Eukaryota"/>
</dbReference>
<name>A7TJE1_VANPO</name>
<gene>
    <name evidence="7" type="ORF">Kpol_1061p14</name>
</gene>
<evidence type="ECO:0000313" key="7">
    <source>
        <dbReference type="EMBL" id="EDO17591.1"/>
    </source>
</evidence>
<evidence type="ECO:0000256" key="1">
    <source>
        <dbReference type="ARBA" id="ARBA00005641"/>
    </source>
</evidence>
<dbReference type="InterPro" id="IPR050386">
    <property type="entry name" value="Glycosyl_hydrolase_5"/>
</dbReference>
<proteinExistence type="inferred from homology"/>
<keyword evidence="8" id="KW-1185">Reference proteome</keyword>
<dbReference type="HOGENOM" id="CLU_004624_8_2_1"/>
<dbReference type="STRING" id="436907.A7TJE1"/>
<dbReference type="EMBL" id="DS480401">
    <property type="protein sequence ID" value="EDO17591.1"/>
    <property type="molecule type" value="Genomic_DNA"/>
</dbReference>
<dbReference type="SUPFAM" id="SSF51445">
    <property type="entry name" value="(Trans)glycosidases"/>
    <property type="match status" value="1"/>
</dbReference>
<dbReference type="InterPro" id="IPR017853">
    <property type="entry name" value="GH"/>
</dbReference>
<dbReference type="GO" id="GO:0046557">
    <property type="term" value="F:glucan endo-1,6-beta-glucosidase activity"/>
    <property type="evidence" value="ECO:0007669"/>
    <property type="project" value="TreeGrafter"/>
</dbReference>
<keyword evidence="4" id="KW-0961">Cell wall biogenesis/degradation</keyword>
<comment type="similarity">
    <text evidence="1 5">Belongs to the glycosyl hydrolase 5 (cellulase A) family.</text>
</comment>
<dbReference type="PANTHER" id="PTHR31297:SF43">
    <property type="entry name" value="GLUCAN 1,3-BETA-GLUCOSIDASE 3"/>
    <property type="match status" value="1"/>
</dbReference>
<keyword evidence="3 5" id="KW-0326">Glycosidase</keyword>
<dbReference type="Gene3D" id="3.20.20.80">
    <property type="entry name" value="Glycosidases"/>
    <property type="match status" value="1"/>
</dbReference>
<dbReference type="GeneID" id="5545819"/>
<dbReference type="AlphaFoldDB" id="A7TJE1"/>
<sequence>MTIGNIKKLFKSNSQSEPEPEPEQLPPHMSVQNQRALNQVVFSVTEDDSTLLEVTDPAASTTPAFNTIPNVKDIFRWRYNYGVNLGSCFLLESWIYSDLFEKGGASELDAINRNLTAFGVDVTAQKLSSHYTNYISTLDWNWLKNNANITALRVPIGYWHVNNGQFVDGTPFAPLKSVYQKAAPWDKLKNLIYVAKQYGIGILVDVHGLPGGANSSDASGSINNPPTFFKNPTYISKMVNQILPFIARDVCINNINVIGLQIVNEADTNNTPVNEHNYYLRSAKAIGAIDPQLPVVISDGWWPEQQGTWVQQNNLVSTVVVDAHIYRCFSSSDKSKTAQQIISSLNSTVNYPSKSADFLTGEFSCVLDEQTWNRTSGNRADLIKQFGQTQVAIFSQVSSWGWFFWTLKFQIGNGGEWGFVPQVSKNNIPRRPQGSGITIDWGKVQRIYQDHINYWKGKGSYFEHWRFADAIYKAASDVQTFSQYGNSRIGRTLSWTKLRRGQYIALKGDSSYMWEWDQGYQKGLDEFNKY</sequence>
<evidence type="ECO:0000259" key="6">
    <source>
        <dbReference type="Pfam" id="PF00150"/>
    </source>
</evidence>
<dbReference type="RefSeq" id="XP_001645449.1">
    <property type="nucleotide sequence ID" value="XM_001645399.1"/>
</dbReference>
<reference evidence="7 8" key="1">
    <citation type="journal article" date="2007" name="Proc. Natl. Acad. Sci. U.S.A.">
        <title>Independent sorting-out of thousands of duplicated gene pairs in two yeast species descended from a whole-genome duplication.</title>
        <authorList>
            <person name="Scannell D.R."/>
            <person name="Frank A.C."/>
            <person name="Conant G.C."/>
            <person name="Byrne K.P."/>
            <person name="Woolfit M."/>
            <person name="Wolfe K.H."/>
        </authorList>
    </citation>
    <scope>NUCLEOTIDE SEQUENCE [LARGE SCALE GENOMIC DNA]</scope>
    <source>
        <strain evidence="8">ATCC 22028 / DSM 70294 / BCRC 21397 / CBS 2163 / NBRC 10782 / NRRL Y-8283 / UCD 57-17</strain>
    </source>
</reference>
<dbReference type="KEGG" id="vpo:Kpol_1061p14"/>
<evidence type="ECO:0000313" key="8">
    <source>
        <dbReference type="Proteomes" id="UP000000267"/>
    </source>
</evidence>
<dbReference type="OMA" id="GWFFWTL"/>
<dbReference type="OrthoDB" id="1887033at2759"/>
<dbReference type="PhylomeDB" id="A7TJE1"/>
<dbReference type="Proteomes" id="UP000000267">
    <property type="component" value="Unassembled WGS sequence"/>
</dbReference>
<dbReference type="GO" id="GO:0009986">
    <property type="term" value="C:cell surface"/>
    <property type="evidence" value="ECO:0007669"/>
    <property type="project" value="TreeGrafter"/>
</dbReference>
<dbReference type="PANTHER" id="PTHR31297">
    <property type="entry name" value="GLUCAN ENDO-1,6-BETA-GLUCOSIDASE B"/>
    <property type="match status" value="1"/>
</dbReference>
<protein>
    <recommendedName>
        <fullName evidence="6">Glycoside hydrolase family 5 domain-containing protein</fullName>
    </recommendedName>
</protein>
<organism evidence="8">
    <name type="scientific">Vanderwaltozyma polyspora (strain ATCC 22028 / DSM 70294 / BCRC 21397 / CBS 2163 / NBRC 10782 / NRRL Y-8283 / UCD 57-17)</name>
    <name type="common">Kluyveromyces polysporus</name>
    <dbReference type="NCBI Taxonomy" id="436907"/>
    <lineage>
        <taxon>Eukaryota</taxon>
        <taxon>Fungi</taxon>
        <taxon>Dikarya</taxon>
        <taxon>Ascomycota</taxon>
        <taxon>Saccharomycotina</taxon>
        <taxon>Saccharomycetes</taxon>
        <taxon>Saccharomycetales</taxon>
        <taxon>Saccharomycetaceae</taxon>
        <taxon>Vanderwaltozyma</taxon>
    </lineage>
</organism>
<dbReference type="FunCoup" id="A7TJE1">
    <property type="interactions" value="45"/>
</dbReference>
<accession>A7TJE1</accession>
<evidence type="ECO:0000256" key="3">
    <source>
        <dbReference type="ARBA" id="ARBA00023295"/>
    </source>
</evidence>
<dbReference type="GO" id="GO:0071555">
    <property type="term" value="P:cell wall organization"/>
    <property type="evidence" value="ECO:0007669"/>
    <property type="project" value="UniProtKB-KW"/>
</dbReference>
<dbReference type="GO" id="GO:0005758">
    <property type="term" value="C:mitochondrial intermembrane space"/>
    <property type="evidence" value="ECO:0007669"/>
    <property type="project" value="EnsemblFungi"/>
</dbReference>
<keyword evidence="2 5" id="KW-0378">Hydrolase</keyword>
<dbReference type="FunFam" id="3.20.20.80:FF:000100">
    <property type="entry name" value="Glycoside hydrolase superfamily"/>
    <property type="match status" value="1"/>
</dbReference>
<dbReference type="InParanoid" id="A7TJE1"/>
<feature type="domain" description="Glycoside hydrolase family 5" evidence="6">
    <location>
        <begin position="118"/>
        <end position="407"/>
    </location>
</feature>
<dbReference type="GO" id="GO:0005576">
    <property type="term" value="C:extracellular region"/>
    <property type="evidence" value="ECO:0007669"/>
    <property type="project" value="TreeGrafter"/>
</dbReference>
<dbReference type="InterPro" id="IPR001547">
    <property type="entry name" value="Glyco_hydro_5"/>
</dbReference>
<dbReference type="GO" id="GO:0009251">
    <property type="term" value="P:glucan catabolic process"/>
    <property type="evidence" value="ECO:0007669"/>
    <property type="project" value="TreeGrafter"/>
</dbReference>
<evidence type="ECO:0000256" key="5">
    <source>
        <dbReference type="RuleBase" id="RU361153"/>
    </source>
</evidence>